<reference evidence="1" key="1">
    <citation type="submission" date="2023-08" db="EMBL/GenBank/DDBJ databases">
        <title>Genomic characterization of the C. tuberculostearicum species complex, a ubiquitous member of the human skin microbiome.</title>
        <authorList>
            <person name="Ahmed N."/>
            <person name="Deming C."/>
            <person name="Conlan S."/>
            <person name="Segre J."/>
        </authorList>
    </citation>
    <scope>NUCLEOTIDE SEQUENCE</scope>
    <source>
        <strain evidence="1">CTNIH22</strain>
    </source>
</reference>
<organism evidence="1 2">
    <name type="scientific">Corynebacterium tuberculostearicum</name>
    <dbReference type="NCBI Taxonomy" id="38304"/>
    <lineage>
        <taxon>Bacteria</taxon>
        <taxon>Bacillati</taxon>
        <taxon>Actinomycetota</taxon>
        <taxon>Actinomycetes</taxon>
        <taxon>Mycobacteriales</taxon>
        <taxon>Corynebacteriaceae</taxon>
        <taxon>Corynebacterium</taxon>
    </lineage>
</organism>
<dbReference type="AlphaFoldDB" id="A0AAE4STP1"/>
<comment type="caution">
    <text evidence="1">The sequence shown here is derived from an EMBL/GenBank/DDBJ whole genome shotgun (WGS) entry which is preliminary data.</text>
</comment>
<dbReference type="Proteomes" id="UP001185706">
    <property type="component" value="Unassembled WGS sequence"/>
</dbReference>
<dbReference type="EMBL" id="JAVBIB010000001">
    <property type="protein sequence ID" value="MDV2418328.1"/>
    <property type="molecule type" value="Genomic_DNA"/>
</dbReference>
<evidence type="ECO:0000313" key="1">
    <source>
        <dbReference type="EMBL" id="MDV2418328.1"/>
    </source>
</evidence>
<protein>
    <submittedName>
        <fullName evidence="1">Uncharacterized protein</fullName>
    </submittedName>
</protein>
<gene>
    <name evidence="1" type="ORF">RAE03_00835</name>
</gene>
<dbReference type="RefSeq" id="WP_316992957.1">
    <property type="nucleotide sequence ID" value="NZ_JAVBIB010000001.1"/>
</dbReference>
<name>A0AAE4STP1_9CORY</name>
<accession>A0AAE4STP1</accession>
<sequence length="284" mass="32225">MSTIVIKEHSFHERGRREENRDSYCANDLPGGDFISFIVENLPTGKTYFVGDRAFRVEILQRLSETELLIVALAGPKGLPGALFDQFGNVTRSIGRSDTAAHSGRILVIAPEGSLNAYSFFERHPGNAPGLDVFKHLRKNWSQKFNKVTWSEDWCQFGNEFLAASELKAIEIRKKNQTVSFEGRDISLGRKSISIVPPRGGFLPHNWLERITRREISAHDIVHWKAEEDDEQVLDLRGPGDITKRYVVERGDLPKLQVKVDNDLSDKDFTNECRTLFDQISPTV</sequence>
<evidence type="ECO:0000313" key="2">
    <source>
        <dbReference type="Proteomes" id="UP001185706"/>
    </source>
</evidence>
<proteinExistence type="predicted"/>